<accession>A0A1I8PZU2</accession>
<dbReference type="EnsemblMetazoa" id="SCAU012556-RA">
    <property type="protein sequence ID" value="SCAU012556-PA"/>
    <property type="gene ID" value="SCAU012556"/>
</dbReference>
<proteinExistence type="predicted"/>
<dbReference type="VEuPathDB" id="VectorBase:SCAU012556"/>
<dbReference type="Proteomes" id="UP000095300">
    <property type="component" value="Unassembled WGS sequence"/>
</dbReference>
<evidence type="ECO:0000313" key="1">
    <source>
        <dbReference type="EnsemblMetazoa" id="SCAU012556-PA"/>
    </source>
</evidence>
<evidence type="ECO:0000313" key="2">
    <source>
        <dbReference type="Proteomes" id="UP000095300"/>
    </source>
</evidence>
<name>A0A1I8PZU2_STOCA</name>
<dbReference type="OrthoDB" id="7764325at2759"/>
<dbReference type="AlphaFoldDB" id="A0A1I8PZU2"/>
<sequence length="109" mass="12397">MCCDLCAALFFKPWIKSFKKSLLYGYGGSRGYGYGYNNPYAYGYNRYNNYNNYGYYGGGGRYGSYYGSHRQGHRTGRTYSDIARVINPNPYAFVGSRPYPAQPFYPIGG</sequence>
<gene>
    <name evidence="1" type="primary">106089170</name>
</gene>
<protein>
    <submittedName>
        <fullName evidence="1">Uncharacterized protein</fullName>
    </submittedName>
</protein>
<organism evidence="1 2">
    <name type="scientific">Stomoxys calcitrans</name>
    <name type="common">Stable fly</name>
    <name type="synonym">Conops calcitrans</name>
    <dbReference type="NCBI Taxonomy" id="35570"/>
    <lineage>
        <taxon>Eukaryota</taxon>
        <taxon>Metazoa</taxon>
        <taxon>Ecdysozoa</taxon>
        <taxon>Arthropoda</taxon>
        <taxon>Hexapoda</taxon>
        <taxon>Insecta</taxon>
        <taxon>Pterygota</taxon>
        <taxon>Neoptera</taxon>
        <taxon>Endopterygota</taxon>
        <taxon>Diptera</taxon>
        <taxon>Brachycera</taxon>
        <taxon>Muscomorpha</taxon>
        <taxon>Muscoidea</taxon>
        <taxon>Muscidae</taxon>
        <taxon>Stomoxys</taxon>
    </lineage>
</organism>
<reference evidence="1" key="1">
    <citation type="submission" date="2020-05" db="UniProtKB">
        <authorList>
            <consortium name="EnsemblMetazoa"/>
        </authorList>
    </citation>
    <scope>IDENTIFICATION</scope>
    <source>
        <strain evidence="1">USDA</strain>
    </source>
</reference>
<keyword evidence="2" id="KW-1185">Reference proteome</keyword>
<dbReference type="KEGG" id="scac:106089170"/>